<organism evidence="1 2">
    <name type="scientific">Sphingomonas sanguinis</name>
    <dbReference type="NCBI Taxonomy" id="33051"/>
    <lineage>
        <taxon>Bacteria</taxon>
        <taxon>Pseudomonadati</taxon>
        <taxon>Pseudomonadota</taxon>
        <taxon>Alphaproteobacteria</taxon>
        <taxon>Sphingomonadales</taxon>
        <taxon>Sphingomonadaceae</taxon>
        <taxon>Sphingomonas</taxon>
    </lineage>
</organism>
<evidence type="ECO:0000313" key="1">
    <source>
        <dbReference type="EMBL" id="MDZ7282808.1"/>
    </source>
</evidence>
<sequence>MMLVALAAGLTLVPMVTVDARDVRAGDLLRDGRGRPLAGASAKRVVLRLPEGQRQMTLRWATVAALVRRSGLTVTGNGPVTITRRMAAPVAATCWIARHALVAGQTVTIRDVKAGPCGGTVAAIGGANGQPVVRVAVPAGRSLGRFAPAAAGQVAPGTPLTLRSAAGVVTIERPVTTLQVGRSGLRVFVRDATGQVFAAPLALREDAR</sequence>
<evidence type="ECO:0008006" key="3">
    <source>
        <dbReference type="Google" id="ProtNLM"/>
    </source>
</evidence>
<name>A0ABU5LS90_9SPHN</name>
<protein>
    <recommendedName>
        <fullName evidence="3">Flagella basal body P-ring formation protein FlgA C-terminal domain-containing protein</fullName>
    </recommendedName>
</protein>
<dbReference type="Proteomes" id="UP001292182">
    <property type="component" value="Unassembled WGS sequence"/>
</dbReference>
<accession>A0ABU5LS90</accession>
<proteinExistence type="predicted"/>
<evidence type="ECO:0000313" key="2">
    <source>
        <dbReference type="Proteomes" id="UP001292182"/>
    </source>
</evidence>
<comment type="caution">
    <text evidence="1">The sequence shown here is derived from an EMBL/GenBank/DDBJ whole genome shotgun (WGS) entry which is preliminary data.</text>
</comment>
<dbReference type="EMBL" id="JAOBTW010000012">
    <property type="protein sequence ID" value="MDZ7282808.1"/>
    <property type="molecule type" value="Genomic_DNA"/>
</dbReference>
<gene>
    <name evidence="1" type="ORF">N4G62_12295</name>
</gene>
<reference evidence="2" key="1">
    <citation type="submission" date="2023-07" db="EMBL/GenBank/DDBJ databases">
        <title>Whole genome sequence analysis of rice epiphytic Sphingomonas sanguinis OsEp_Plm_15B2.</title>
        <authorList>
            <person name="Sahu K.P."/>
            <person name="Asharani P."/>
            <person name="Reddy B."/>
            <person name="Kumar A."/>
        </authorList>
    </citation>
    <scope>NUCLEOTIDE SEQUENCE [LARGE SCALE GENOMIC DNA]</scope>
    <source>
        <strain evidence="2">OsEp_Plm_15B2</strain>
    </source>
</reference>
<keyword evidence="2" id="KW-1185">Reference proteome</keyword>
<dbReference type="RefSeq" id="WP_322539667.1">
    <property type="nucleotide sequence ID" value="NZ_JAOBTW010000012.1"/>
</dbReference>